<evidence type="ECO:0000256" key="5">
    <source>
        <dbReference type="ARBA" id="ARBA00023277"/>
    </source>
</evidence>
<evidence type="ECO:0000256" key="2">
    <source>
        <dbReference type="ARBA" id="ARBA00006906"/>
    </source>
</evidence>
<dbReference type="Pfam" id="PF01081">
    <property type="entry name" value="Aldolase"/>
    <property type="match status" value="1"/>
</dbReference>
<dbReference type="CDD" id="cd00452">
    <property type="entry name" value="KDPG_aldolase"/>
    <property type="match status" value="1"/>
</dbReference>
<comment type="similarity">
    <text evidence="2">Belongs to the KHG/KDPG aldolase family.</text>
</comment>
<dbReference type="GO" id="GO:0008675">
    <property type="term" value="F:2-dehydro-3-deoxy-phosphogluconate aldolase activity"/>
    <property type="evidence" value="ECO:0007669"/>
    <property type="project" value="UniProtKB-EC"/>
</dbReference>
<dbReference type="NCBIfam" id="NF005499">
    <property type="entry name" value="PRK07114.1"/>
    <property type="match status" value="1"/>
</dbReference>
<keyword evidence="4 6" id="KW-0456">Lyase</keyword>
<keyword evidence="7" id="KW-1185">Reference proteome</keyword>
<dbReference type="EMBL" id="JAVDQD010000002">
    <property type="protein sequence ID" value="MDR6239270.1"/>
    <property type="molecule type" value="Genomic_DNA"/>
</dbReference>
<dbReference type="Gene3D" id="3.20.20.70">
    <property type="entry name" value="Aldolase class I"/>
    <property type="match status" value="1"/>
</dbReference>
<dbReference type="AlphaFoldDB" id="A0AAE3XML2"/>
<dbReference type="SUPFAM" id="SSF51569">
    <property type="entry name" value="Aldolase"/>
    <property type="match status" value="1"/>
</dbReference>
<dbReference type="InterPro" id="IPR000887">
    <property type="entry name" value="Aldlse_KDPG_KHG"/>
</dbReference>
<accession>A0AAE3XML2</accession>
<name>A0AAE3XML2_9BACT</name>
<evidence type="ECO:0000256" key="1">
    <source>
        <dbReference type="ARBA" id="ARBA00004761"/>
    </source>
</evidence>
<evidence type="ECO:0000313" key="6">
    <source>
        <dbReference type="EMBL" id="MDR6239270.1"/>
    </source>
</evidence>
<protein>
    <submittedName>
        <fullName evidence="6">2-dehydro-3-deoxyphosphogluconate aldolase/(4S)-4-hydroxy-2-oxoglutarate aldolase</fullName>
        <ecNumber evidence="6">4.1.2.14</ecNumber>
        <ecNumber evidence="6">4.1.3.42</ecNumber>
    </submittedName>
</protein>
<reference evidence="6" key="1">
    <citation type="submission" date="2023-07" db="EMBL/GenBank/DDBJ databases">
        <title>Genomic Encyclopedia of Type Strains, Phase IV (KMG-IV): sequencing the most valuable type-strain genomes for metagenomic binning, comparative biology and taxonomic classification.</title>
        <authorList>
            <person name="Goeker M."/>
        </authorList>
    </citation>
    <scope>NUCLEOTIDE SEQUENCE</scope>
    <source>
        <strain evidence="6">DSM 26174</strain>
    </source>
</reference>
<evidence type="ECO:0000256" key="4">
    <source>
        <dbReference type="ARBA" id="ARBA00023239"/>
    </source>
</evidence>
<keyword evidence="5" id="KW-0119">Carbohydrate metabolism</keyword>
<evidence type="ECO:0000313" key="7">
    <source>
        <dbReference type="Proteomes" id="UP001185092"/>
    </source>
</evidence>
<dbReference type="EC" id="4.1.2.14" evidence="6"/>
<dbReference type="Proteomes" id="UP001185092">
    <property type="component" value="Unassembled WGS sequence"/>
</dbReference>
<dbReference type="GO" id="GO:0106009">
    <property type="term" value="F:(4S)-4-hydroxy-2-oxoglutarate aldolase activity"/>
    <property type="evidence" value="ECO:0007669"/>
    <property type="project" value="UniProtKB-EC"/>
</dbReference>
<comment type="subunit">
    <text evidence="3">Homotrimer.</text>
</comment>
<organism evidence="6 7">
    <name type="scientific">Aureibacter tunicatorum</name>
    <dbReference type="NCBI Taxonomy" id="866807"/>
    <lineage>
        <taxon>Bacteria</taxon>
        <taxon>Pseudomonadati</taxon>
        <taxon>Bacteroidota</taxon>
        <taxon>Cytophagia</taxon>
        <taxon>Cytophagales</taxon>
        <taxon>Persicobacteraceae</taxon>
        <taxon>Aureibacter</taxon>
    </lineage>
</organism>
<gene>
    <name evidence="6" type="ORF">HNQ88_002307</name>
</gene>
<dbReference type="EC" id="4.1.3.42" evidence="6"/>
<comment type="caution">
    <text evidence="6">The sequence shown here is derived from an EMBL/GenBank/DDBJ whole genome shotgun (WGS) entry which is preliminary data.</text>
</comment>
<proteinExistence type="inferred from homology"/>
<dbReference type="InterPro" id="IPR013785">
    <property type="entry name" value="Aldolase_TIM"/>
</dbReference>
<sequence>MAKFSRIDVVLEMKKTGMVPVFYHQDINVCKSILKACYEGGARVFEFTNRGDFAHEVFAELVKYARKETPEMKMGVGSIIDAPTSSLYIQSGADFIVSPILNQEMAKACNRRKIAWMPGCGSLTEISQAEEWGAEVVKIFPAKQVGGPDFIKAVKGPCPWSHIMPTGGVTPEKEDIKQWIASGALCVGLGSQLFTKMENGDFNLKDTQQKTQNVIEWISELR</sequence>
<comment type="pathway">
    <text evidence="1">Carbohydrate acid metabolism.</text>
</comment>
<dbReference type="PANTHER" id="PTHR30246:SF1">
    <property type="entry name" value="2-DEHYDRO-3-DEOXY-6-PHOSPHOGALACTONATE ALDOLASE-RELATED"/>
    <property type="match status" value="1"/>
</dbReference>
<dbReference type="RefSeq" id="WP_309938863.1">
    <property type="nucleotide sequence ID" value="NZ_AP025305.1"/>
</dbReference>
<dbReference type="PANTHER" id="PTHR30246">
    <property type="entry name" value="2-KETO-3-DEOXY-6-PHOSPHOGLUCONATE ALDOLASE"/>
    <property type="match status" value="1"/>
</dbReference>
<evidence type="ECO:0000256" key="3">
    <source>
        <dbReference type="ARBA" id="ARBA00011233"/>
    </source>
</evidence>